<feature type="transmembrane region" description="Helical" evidence="1">
    <location>
        <begin position="263"/>
        <end position="281"/>
    </location>
</feature>
<dbReference type="GO" id="GO:0016020">
    <property type="term" value="C:membrane"/>
    <property type="evidence" value="ECO:0007669"/>
    <property type="project" value="InterPro"/>
</dbReference>
<feature type="transmembrane region" description="Helical" evidence="1">
    <location>
        <begin position="94"/>
        <end position="114"/>
    </location>
</feature>
<feature type="transmembrane region" description="Helical" evidence="1">
    <location>
        <begin position="179"/>
        <end position="202"/>
    </location>
</feature>
<keyword evidence="4" id="KW-1185">Reference proteome</keyword>
<dbReference type="PANTHER" id="PTHR22911">
    <property type="entry name" value="ACYL-MALONYL CONDENSING ENZYME-RELATED"/>
    <property type="match status" value="1"/>
</dbReference>
<evidence type="ECO:0000259" key="2">
    <source>
        <dbReference type="Pfam" id="PF00892"/>
    </source>
</evidence>
<keyword evidence="1" id="KW-1133">Transmembrane helix</keyword>
<dbReference type="InterPro" id="IPR000620">
    <property type="entry name" value="EamA_dom"/>
</dbReference>
<dbReference type="STRING" id="490829.SAMN05421850_103317"/>
<feature type="domain" description="EamA" evidence="2">
    <location>
        <begin position="6"/>
        <end position="138"/>
    </location>
</feature>
<evidence type="ECO:0000256" key="1">
    <source>
        <dbReference type="SAM" id="Phobius"/>
    </source>
</evidence>
<sequence>MGYAAGAALVAVAALLWSMMGLAIRNIEVAGTWAILFWRSAAMVPVLLTFVALRGRRPLGAALRDTGRAGLIGGAGLVLAFAGAIFAIQSTTVANAVFLFSAAPFLAAGLGWALLGERVRATTWAAMCVALFGLLVMVREGLALGALAGNLAALGSALGFAIFTLALRWGRLGNMMPAVAIGGALSMAVALIMLAVTGQPLWVPLPDILVSMLMGAGLLAVGMALYTIGSQVVPAADLTLISMIEVMLAPVWVWLFLGEEASSATLWGGVIILCAVTLNALGGMRRKPALPPIA</sequence>
<protein>
    <submittedName>
        <fullName evidence="3">EamA domain-containing membrane protein RarD</fullName>
    </submittedName>
</protein>
<dbReference type="RefSeq" id="WP_090028255.1">
    <property type="nucleotide sequence ID" value="NZ_FNEB01000003.1"/>
</dbReference>
<dbReference type="InterPro" id="IPR037185">
    <property type="entry name" value="EmrE-like"/>
</dbReference>
<dbReference type="Pfam" id="PF00892">
    <property type="entry name" value="EamA"/>
    <property type="match status" value="2"/>
</dbReference>
<proteinExistence type="predicted"/>
<feature type="transmembrane region" description="Helical" evidence="1">
    <location>
        <begin position="69"/>
        <end position="88"/>
    </location>
</feature>
<evidence type="ECO:0000313" key="3">
    <source>
        <dbReference type="EMBL" id="SDI55318.1"/>
    </source>
</evidence>
<keyword evidence="1" id="KW-0812">Transmembrane</keyword>
<dbReference type="AlphaFoldDB" id="A0A1G8LI60"/>
<feature type="transmembrane region" description="Helical" evidence="1">
    <location>
        <begin position="33"/>
        <end position="53"/>
    </location>
</feature>
<gene>
    <name evidence="3" type="ORF">SAMN05421850_103317</name>
</gene>
<dbReference type="PANTHER" id="PTHR22911:SF135">
    <property type="entry name" value="BLR4310 PROTEIN"/>
    <property type="match status" value="1"/>
</dbReference>
<accession>A0A1G8LI60</accession>
<keyword evidence="1" id="KW-0472">Membrane</keyword>
<feature type="transmembrane region" description="Helical" evidence="1">
    <location>
        <begin position="144"/>
        <end position="167"/>
    </location>
</feature>
<dbReference type="OrthoDB" id="8690132at2"/>
<dbReference type="SUPFAM" id="SSF103481">
    <property type="entry name" value="Multidrug resistance efflux transporter EmrE"/>
    <property type="match status" value="2"/>
</dbReference>
<feature type="domain" description="EamA" evidence="2">
    <location>
        <begin position="148"/>
        <end position="279"/>
    </location>
</feature>
<reference evidence="3 4" key="1">
    <citation type="submission" date="2016-10" db="EMBL/GenBank/DDBJ databases">
        <authorList>
            <person name="de Groot N.N."/>
        </authorList>
    </citation>
    <scope>NUCLEOTIDE SEQUENCE [LARGE SCALE GENOMIC DNA]</scope>
    <source>
        <strain evidence="3 4">DSM 28010</strain>
    </source>
</reference>
<dbReference type="EMBL" id="FNEB01000003">
    <property type="protein sequence ID" value="SDI55318.1"/>
    <property type="molecule type" value="Genomic_DNA"/>
</dbReference>
<feature type="transmembrane region" description="Helical" evidence="1">
    <location>
        <begin position="238"/>
        <end position="257"/>
    </location>
</feature>
<feature type="transmembrane region" description="Helical" evidence="1">
    <location>
        <begin position="121"/>
        <end position="138"/>
    </location>
</feature>
<feature type="transmembrane region" description="Helical" evidence="1">
    <location>
        <begin position="208"/>
        <end position="226"/>
    </location>
</feature>
<dbReference type="Proteomes" id="UP000199340">
    <property type="component" value="Unassembled WGS sequence"/>
</dbReference>
<name>A0A1G8LI60_9RHOB</name>
<evidence type="ECO:0000313" key="4">
    <source>
        <dbReference type="Proteomes" id="UP000199340"/>
    </source>
</evidence>
<organism evidence="3 4">
    <name type="scientific">Lutimaribacter saemankumensis</name>
    <dbReference type="NCBI Taxonomy" id="490829"/>
    <lineage>
        <taxon>Bacteria</taxon>
        <taxon>Pseudomonadati</taxon>
        <taxon>Pseudomonadota</taxon>
        <taxon>Alphaproteobacteria</taxon>
        <taxon>Rhodobacterales</taxon>
        <taxon>Roseobacteraceae</taxon>
        <taxon>Lutimaribacter</taxon>
    </lineage>
</organism>